<feature type="domain" description="Fibronectin type-III" evidence="2">
    <location>
        <begin position="663"/>
        <end position="748"/>
    </location>
</feature>
<reference evidence="3 4" key="2">
    <citation type="journal article" date="2010" name="Stand. Genomic Sci.">
        <title>Complete genome sequence of Syntrophothermus lipocalidus type strain (TGB-C1).</title>
        <authorList>
            <person name="Djao O.D."/>
            <person name="Zhang X."/>
            <person name="Lucas S."/>
            <person name="Lapidus A."/>
            <person name="Del Rio T.G."/>
            <person name="Nolan M."/>
            <person name="Tice H."/>
            <person name="Cheng J.F."/>
            <person name="Han C."/>
            <person name="Tapia R."/>
            <person name="Goodwin L."/>
            <person name="Pitluck S."/>
            <person name="Liolios K."/>
            <person name="Ivanova N."/>
            <person name="Mavromatis K."/>
            <person name="Mikhailova N."/>
            <person name="Ovchinnikova G."/>
            <person name="Pati A."/>
            <person name="Brambilla E."/>
            <person name="Chen A."/>
            <person name="Palaniappan K."/>
            <person name="Land M."/>
            <person name="Hauser L."/>
            <person name="Chang Y.J."/>
            <person name="Jeffries C.D."/>
            <person name="Rohde M."/>
            <person name="Sikorski J."/>
            <person name="Spring S."/>
            <person name="Goker M."/>
            <person name="Detter J.C."/>
            <person name="Woyke T."/>
            <person name="Bristow J."/>
            <person name="Eisen J.A."/>
            <person name="Markowitz V."/>
            <person name="Hugenholtz P."/>
            <person name="Kyrpides N.C."/>
            <person name="Klenk H.P."/>
        </authorList>
    </citation>
    <scope>NUCLEOTIDE SEQUENCE [LARGE SCALE GENOMIC DNA]</scope>
    <source>
        <strain evidence="4">DSM 12680 / TGB-C1</strain>
    </source>
</reference>
<keyword evidence="4" id="KW-1185">Reference proteome</keyword>
<protein>
    <submittedName>
        <fullName evidence="3">Fibronectin type III domain protein</fullName>
    </submittedName>
</protein>
<dbReference type="OrthoDB" id="2051435at2"/>
<dbReference type="RefSeq" id="WP_013175962.1">
    <property type="nucleotide sequence ID" value="NC_014220.1"/>
</dbReference>
<keyword evidence="1" id="KW-0677">Repeat</keyword>
<dbReference type="STRING" id="643648.Slip_1805"/>
<dbReference type="eggNOG" id="COG4733">
    <property type="taxonomic scope" value="Bacteria"/>
</dbReference>
<feature type="domain" description="Fibronectin type-III" evidence="2">
    <location>
        <begin position="576"/>
        <end position="660"/>
    </location>
</feature>
<dbReference type="Proteomes" id="UP000000378">
    <property type="component" value="Chromosome"/>
</dbReference>
<dbReference type="HOGENOM" id="CLU_316627_0_0_9"/>
<feature type="domain" description="Fibronectin type-III" evidence="2">
    <location>
        <begin position="491"/>
        <end position="575"/>
    </location>
</feature>
<dbReference type="InterPro" id="IPR003961">
    <property type="entry name" value="FN3_dom"/>
</dbReference>
<dbReference type="PANTHER" id="PTHR46708:SF2">
    <property type="entry name" value="FIBRONECTIN TYPE-III DOMAIN-CONTAINING PROTEIN"/>
    <property type="match status" value="1"/>
</dbReference>
<sequence>MVVRSCKRSISNKKHTLIALCAVLVTVIVGAGIARADTTPLANVEPGGTIHFSGLEWIVLEHKSDGKTYIILKTPTVQRAFDPDRTNRFDPTDSNNIGYYLNTTFYNSLSQKELIETVTWQQEDYPGVSAKIGLLTLSEYTQYSTVYQGSVLPNIPYRWWLLSTPTSTSEFVCTVDGTLNGYWSNANADATDIYCRPALYLQAGLMVDSSGTVQEGPVQPPAGLTANPTATSVTLNWNPSSGVDGYKIYRDGTLVGTVSGSQTSYTDNGLTPNNTYTYAVSAYKGTQESSVTSITVTTLMRYARDQEVGTIIRFSGTDWVVVGHDESGNTMIIQTEPETRMVFDYDRLADNRFNPSDTNNVAYWLNTTFYNAIEGKELVQDRQWSRVQMMVDGSDGTDYGAVTGKVGLLDAREYLTIKDLLPASMMPSGYTAHWWLRTPGPDNLTTITVGDNGNLTYDYVDALHYVYPVIVLKKDVVLDDSGNVVGIGIAAPTNITHSQPSDTSVRLSWDPSQSEDVEGYIVYRDNQYLADVGNATEYTDTGLAPGQTYTYQIAPYNSNGEGIRSSPYSVTVRRKPTNLTYTRDRYQRYTLSWQPSADENVAGYKVYRNGEVIADVGNATEYTDCTLSPGSTYTYQVASYYTTGEQGPLSDPVTVEVPIPVTAPSGLTNTNSAPGNVTLSWNASTDPNVAGYHVYRDNELLADVGNATQYTDTTAEPGKTYTYEVVPYDRSGIEGQCSDPITVQVPDVADTLTAWWKGNYIEVKWRAENVTLGSRAVLWRQMENGPWQAIKVLKPEELNGFTYKDYNVAIGLNCRYQIRQQGTISNWFAWSTAAESGWATGDRPFAAPKNVRIAYGEDTAVVSWDTEDGQAPYAVKYSTDGGETWRTTYTSSGTITVPRRSKVRIKAQGSYSHWTGLVTVR</sequence>
<accession>D7CPC5</accession>
<dbReference type="Pfam" id="PF00041">
    <property type="entry name" value="fn3"/>
    <property type="match status" value="3"/>
</dbReference>
<gene>
    <name evidence="3" type="ordered locus">Slip_1805</name>
</gene>
<evidence type="ECO:0000313" key="4">
    <source>
        <dbReference type="Proteomes" id="UP000000378"/>
    </source>
</evidence>
<dbReference type="KEGG" id="slp:Slip_1805"/>
<evidence type="ECO:0000313" key="3">
    <source>
        <dbReference type="EMBL" id="ADI02560.1"/>
    </source>
</evidence>
<evidence type="ECO:0000259" key="2">
    <source>
        <dbReference type="PROSITE" id="PS50853"/>
    </source>
</evidence>
<dbReference type="AlphaFoldDB" id="D7CPC5"/>
<organism evidence="3 4">
    <name type="scientific">Syntrophothermus lipocalidus (strain DSM 12680 / TGB-C1)</name>
    <dbReference type="NCBI Taxonomy" id="643648"/>
    <lineage>
        <taxon>Bacteria</taxon>
        <taxon>Bacillati</taxon>
        <taxon>Bacillota</taxon>
        <taxon>Clostridia</taxon>
        <taxon>Eubacteriales</taxon>
        <taxon>Syntrophomonadaceae</taxon>
        <taxon>Syntrophothermus</taxon>
    </lineage>
</organism>
<dbReference type="CDD" id="cd00063">
    <property type="entry name" value="FN3"/>
    <property type="match status" value="4"/>
</dbReference>
<reference evidence="4" key="1">
    <citation type="journal article" date="2010" name="Stand. Genomic Sci.">
        <title>Complete genome sequence of Syntrophothermus lipocalidus type strain (TGB-C1T).</title>
        <authorList>
            <consortium name="US DOE Joint Genome Institute (JGI-PGF)"/>
            <person name="Djao O."/>
            <person name="Zhang X."/>
            <person name="Lucas S."/>
            <person name="Lapidus A."/>
            <person name="Glavina Del Rio T."/>
            <person name="Nolan M."/>
            <person name="Tice H."/>
            <person name="Cheng J."/>
            <person name="Han C."/>
            <person name="Tapia R."/>
            <person name="Goodwin L."/>
            <person name="Pitluck S."/>
            <person name="Liolios K."/>
            <person name="Ivanova N."/>
            <person name="Mavromatis K."/>
            <person name="Mikhailova N."/>
            <person name="Ovchinnikova G."/>
            <person name="Pati A."/>
            <person name="Brambilla E."/>
            <person name="Chen A."/>
            <person name="Palaniappan K."/>
            <person name="Land M."/>
            <person name="Hauser L."/>
            <person name="Chang Y."/>
            <person name="Jeffries C."/>
            <person name="Rohde M."/>
            <person name="Sikorski J."/>
            <person name="Spring S."/>
            <person name="Goker M."/>
            <person name="Detter J."/>
            <person name="Woyke T."/>
            <person name="Bristow J."/>
            <person name="Eisen J."/>
            <person name="Markowitz V."/>
            <person name="Hugenholtz P."/>
            <person name="Kyrpides N."/>
            <person name="Klenk H."/>
        </authorList>
    </citation>
    <scope>NUCLEOTIDE SEQUENCE [LARGE SCALE GENOMIC DNA]</scope>
    <source>
        <strain evidence="4">DSM 12680 / TGB-C1</strain>
    </source>
</reference>
<dbReference type="InterPro" id="IPR013783">
    <property type="entry name" value="Ig-like_fold"/>
</dbReference>
<dbReference type="PANTHER" id="PTHR46708">
    <property type="entry name" value="TENASCIN"/>
    <property type="match status" value="1"/>
</dbReference>
<dbReference type="EMBL" id="CP002048">
    <property type="protein sequence ID" value="ADI02560.1"/>
    <property type="molecule type" value="Genomic_DNA"/>
</dbReference>
<dbReference type="InterPro" id="IPR036116">
    <property type="entry name" value="FN3_sf"/>
</dbReference>
<dbReference type="SUPFAM" id="SSF49265">
    <property type="entry name" value="Fibronectin type III"/>
    <property type="match status" value="3"/>
</dbReference>
<proteinExistence type="predicted"/>
<dbReference type="PROSITE" id="PS50853">
    <property type="entry name" value="FN3"/>
    <property type="match status" value="4"/>
</dbReference>
<dbReference type="SMART" id="SM00060">
    <property type="entry name" value="FN3"/>
    <property type="match status" value="5"/>
</dbReference>
<name>D7CPC5_SYNLT</name>
<feature type="domain" description="Fibronectin type-III" evidence="2">
    <location>
        <begin position="217"/>
        <end position="302"/>
    </location>
</feature>
<dbReference type="Gene3D" id="2.60.40.10">
    <property type="entry name" value="Immunoglobulins"/>
    <property type="match status" value="4"/>
</dbReference>
<dbReference type="InterPro" id="IPR050991">
    <property type="entry name" value="ECM_Regulatory_Proteins"/>
</dbReference>
<evidence type="ECO:0000256" key="1">
    <source>
        <dbReference type="ARBA" id="ARBA00022737"/>
    </source>
</evidence>